<feature type="region of interest" description="Disordered" evidence="1">
    <location>
        <begin position="1"/>
        <end position="24"/>
    </location>
</feature>
<gene>
    <name evidence="2" type="ORF">LOC62_04G005258</name>
</gene>
<evidence type="ECO:0000313" key="3">
    <source>
        <dbReference type="Proteomes" id="UP000827549"/>
    </source>
</evidence>
<keyword evidence="3" id="KW-1185">Reference proteome</keyword>
<sequence>MILPADSDDGEEDEGEAPYRFKGRDLPAHESFAALQGGGFGDDLDPGRKWFFDDEHVAWLTMPTHWGDTNSYMVYGSEWWPGWSYVNVALVAKIPSAEERAIGVER</sequence>
<proteinExistence type="predicted"/>
<protein>
    <submittedName>
        <fullName evidence="2">Uncharacterized protein</fullName>
    </submittedName>
</protein>
<evidence type="ECO:0000313" key="2">
    <source>
        <dbReference type="EMBL" id="WOO81737.1"/>
    </source>
</evidence>
<organism evidence="2 3">
    <name type="scientific">Vanrija pseudolonga</name>
    <dbReference type="NCBI Taxonomy" id="143232"/>
    <lineage>
        <taxon>Eukaryota</taxon>
        <taxon>Fungi</taxon>
        <taxon>Dikarya</taxon>
        <taxon>Basidiomycota</taxon>
        <taxon>Agaricomycotina</taxon>
        <taxon>Tremellomycetes</taxon>
        <taxon>Trichosporonales</taxon>
        <taxon>Trichosporonaceae</taxon>
        <taxon>Vanrija</taxon>
    </lineage>
</organism>
<dbReference type="RefSeq" id="XP_062627769.1">
    <property type="nucleotide sequence ID" value="XM_062771785.1"/>
</dbReference>
<name>A0AAF0Y9B2_9TREE</name>
<evidence type="ECO:0000256" key="1">
    <source>
        <dbReference type="SAM" id="MobiDB-lite"/>
    </source>
</evidence>
<dbReference type="Proteomes" id="UP000827549">
    <property type="component" value="Chromosome 4"/>
</dbReference>
<dbReference type="EMBL" id="CP086717">
    <property type="protein sequence ID" value="WOO81737.1"/>
    <property type="molecule type" value="Genomic_DNA"/>
</dbReference>
<reference evidence="2" key="1">
    <citation type="submission" date="2023-10" db="EMBL/GenBank/DDBJ databases">
        <authorList>
            <person name="Noh H."/>
        </authorList>
    </citation>
    <scope>NUCLEOTIDE SEQUENCE</scope>
    <source>
        <strain evidence="2">DUCC4014</strain>
    </source>
</reference>
<dbReference type="GeneID" id="87808487"/>
<accession>A0AAF0Y9B2</accession>
<feature type="compositionally biased region" description="Acidic residues" evidence="1">
    <location>
        <begin position="1"/>
        <end position="16"/>
    </location>
</feature>
<dbReference type="AlphaFoldDB" id="A0AAF0Y9B2"/>